<feature type="transmembrane region" description="Helical" evidence="9">
    <location>
        <begin position="98"/>
        <end position="118"/>
    </location>
</feature>
<reference evidence="11 12" key="1">
    <citation type="submission" date="2024-02" db="EMBL/GenBank/DDBJ databases">
        <title>Genome analysis and characterization of Microbaculum marinisediminis sp. nov., isolated from marine sediment.</title>
        <authorList>
            <person name="Du Z.-J."/>
            <person name="Ye Y.-Q."/>
            <person name="Zhang Z.-R."/>
            <person name="Yuan S.-M."/>
            <person name="Zhang X.-Y."/>
        </authorList>
    </citation>
    <scope>NUCLEOTIDE SEQUENCE [LARGE SCALE GENOMIC DNA]</scope>
    <source>
        <strain evidence="11 12">SDUM1044001</strain>
    </source>
</reference>
<keyword evidence="12" id="KW-1185">Reference proteome</keyword>
<evidence type="ECO:0000256" key="6">
    <source>
        <dbReference type="ARBA" id="ARBA00022989"/>
    </source>
</evidence>
<proteinExistence type="inferred from homology"/>
<feature type="transmembrane region" description="Helical" evidence="9">
    <location>
        <begin position="58"/>
        <end position="77"/>
    </location>
</feature>
<dbReference type="PANTHER" id="PTHR35011:SF10">
    <property type="entry name" value="TRAP TRANSPORTER SMALL PERMEASE PROTEIN"/>
    <property type="match status" value="1"/>
</dbReference>
<dbReference type="GO" id="GO:0015740">
    <property type="term" value="P:C4-dicarboxylate transport"/>
    <property type="evidence" value="ECO:0007669"/>
    <property type="project" value="TreeGrafter"/>
</dbReference>
<dbReference type="GO" id="GO:0005886">
    <property type="term" value="C:plasma membrane"/>
    <property type="evidence" value="ECO:0007669"/>
    <property type="project" value="UniProtKB-SubCell"/>
</dbReference>
<dbReference type="InterPro" id="IPR007387">
    <property type="entry name" value="TRAP_DctQ"/>
</dbReference>
<feature type="transmembrane region" description="Helical" evidence="9">
    <location>
        <begin position="16"/>
        <end position="38"/>
    </location>
</feature>
<dbReference type="RefSeq" id="WP_340330475.1">
    <property type="nucleotide sequence ID" value="NZ_JAZHOF010000006.1"/>
</dbReference>
<keyword evidence="7 9" id="KW-0472">Membrane</keyword>
<comment type="caution">
    <text evidence="11">The sequence shown here is derived from an EMBL/GenBank/DDBJ whole genome shotgun (WGS) entry which is preliminary data.</text>
</comment>
<evidence type="ECO:0000256" key="4">
    <source>
        <dbReference type="ARBA" id="ARBA00022519"/>
    </source>
</evidence>
<accession>A0AAW9RV04</accession>
<organism evidence="11 12">
    <name type="scientific">Microbaculum marinum</name>
    <dbReference type="NCBI Taxonomy" id="1764581"/>
    <lineage>
        <taxon>Bacteria</taxon>
        <taxon>Pseudomonadati</taxon>
        <taxon>Pseudomonadota</taxon>
        <taxon>Alphaproteobacteria</taxon>
        <taxon>Hyphomicrobiales</taxon>
        <taxon>Tepidamorphaceae</taxon>
        <taxon>Microbaculum</taxon>
    </lineage>
</organism>
<dbReference type="EMBL" id="JAZHOF010000006">
    <property type="protein sequence ID" value="MEJ8572773.1"/>
    <property type="molecule type" value="Genomic_DNA"/>
</dbReference>
<dbReference type="PANTHER" id="PTHR35011">
    <property type="entry name" value="2,3-DIKETO-L-GULONATE TRAP TRANSPORTER SMALL PERMEASE PROTEIN YIAM"/>
    <property type="match status" value="1"/>
</dbReference>
<comment type="subunit">
    <text evidence="9">The complex comprises the extracytoplasmic solute receptor protein and the two transmembrane proteins.</text>
</comment>
<evidence type="ECO:0000313" key="12">
    <source>
        <dbReference type="Proteomes" id="UP001378188"/>
    </source>
</evidence>
<feature type="domain" description="Tripartite ATP-independent periplasmic transporters DctQ component" evidence="10">
    <location>
        <begin position="32"/>
        <end position="161"/>
    </location>
</feature>
<keyword evidence="4 9" id="KW-0997">Cell inner membrane</keyword>
<keyword evidence="5 9" id="KW-0812">Transmembrane</keyword>
<evidence type="ECO:0000256" key="8">
    <source>
        <dbReference type="ARBA" id="ARBA00038436"/>
    </source>
</evidence>
<evidence type="ECO:0000256" key="2">
    <source>
        <dbReference type="ARBA" id="ARBA00022448"/>
    </source>
</evidence>
<keyword evidence="6 9" id="KW-1133">Transmembrane helix</keyword>
<keyword evidence="3" id="KW-1003">Cell membrane</keyword>
<evidence type="ECO:0000256" key="7">
    <source>
        <dbReference type="ARBA" id="ARBA00023136"/>
    </source>
</evidence>
<evidence type="ECO:0000256" key="9">
    <source>
        <dbReference type="RuleBase" id="RU369079"/>
    </source>
</evidence>
<evidence type="ECO:0000259" key="10">
    <source>
        <dbReference type="Pfam" id="PF04290"/>
    </source>
</evidence>
<evidence type="ECO:0000256" key="5">
    <source>
        <dbReference type="ARBA" id="ARBA00022692"/>
    </source>
</evidence>
<evidence type="ECO:0000256" key="3">
    <source>
        <dbReference type="ARBA" id="ARBA00022475"/>
    </source>
</evidence>
<dbReference type="Pfam" id="PF04290">
    <property type="entry name" value="DctQ"/>
    <property type="match status" value="1"/>
</dbReference>
<dbReference type="AlphaFoldDB" id="A0AAW9RV04"/>
<comment type="similarity">
    <text evidence="8 9">Belongs to the TRAP transporter small permease family.</text>
</comment>
<comment type="subcellular location">
    <subcellularLocation>
        <location evidence="1 9">Cell inner membrane</location>
        <topology evidence="1 9">Multi-pass membrane protein</topology>
    </subcellularLocation>
</comment>
<dbReference type="InterPro" id="IPR055348">
    <property type="entry name" value="DctQ"/>
</dbReference>
<comment type="function">
    <text evidence="9">Part of the tripartite ATP-independent periplasmic (TRAP) transport system.</text>
</comment>
<dbReference type="GO" id="GO:0022857">
    <property type="term" value="F:transmembrane transporter activity"/>
    <property type="evidence" value="ECO:0007669"/>
    <property type="project" value="UniProtKB-UniRule"/>
</dbReference>
<gene>
    <name evidence="11" type="ORF">V3328_14875</name>
</gene>
<name>A0AAW9RV04_9HYPH</name>
<sequence>MTDKAASPHRFKVTSGLVAVCGGAAGVFLFILMMLTVVDVVGRYFLNAPLPGGFELTEFIMAAIVYAGLPVVSAAGAHITIDLLDDVTPARVVPWQSLMVNVACAGCFGVFAWRLWLLGNQISEYGDVTEYLGIPQSPVIYLGAATSAVAAIIHLSKLFEAGRQIVGAGKPGAGL</sequence>
<evidence type="ECO:0000256" key="1">
    <source>
        <dbReference type="ARBA" id="ARBA00004429"/>
    </source>
</evidence>
<dbReference type="Proteomes" id="UP001378188">
    <property type="component" value="Unassembled WGS sequence"/>
</dbReference>
<feature type="transmembrane region" description="Helical" evidence="9">
    <location>
        <begin position="138"/>
        <end position="155"/>
    </location>
</feature>
<protein>
    <recommendedName>
        <fullName evidence="9">TRAP transporter small permease protein</fullName>
    </recommendedName>
</protein>
<keyword evidence="2 9" id="KW-0813">Transport</keyword>
<evidence type="ECO:0000313" key="11">
    <source>
        <dbReference type="EMBL" id="MEJ8572773.1"/>
    </source>
</evidence>